<comment type="caution">
    <text evidence="2">The sequence shown here is derived from an EMBL/GenBank/DDBJ whole genome shotgun (WGS) entry which is preliminary data.</text>
</comment>
<evidence type="ECO:0008006" key="4">
    <source>
        <dbReference type="Google" id="ProtNLM"/>
    </source>
</evidence>
<sequence length="88" mass="9110">MQFFTITTLAFLVAGAIAMPTEGATENNLEARKGCKADHPACQGGRVTGQTNCRCGGQVGPCDVMQCPGDGKNTVMVCGQQGTGCVWI</sequence>
<feature type="signal peptide" evidence="1">
    <location>
        <begin position="1"/>
        <end position="18"/>
    </location>
</feature>
<gene>
    <name evidence="2" type="ORF">PGQ11_010631</name>
</gene>
<protein>
    <recommendedName>
        <fullName evidence="4">Signal peptide-containing protein</fullName>
    </recommendedName>
</protein>
<proteinExistence type="predicted"/>
<reference evidence="2 3" key="1">
    <citation type="journal article" date="2024" name="IMA Fungus">
        <title>Apiospora arundinis, a panoply of carbohydrate-active enzymes and secondary metabolites.</title>
        <authorList>
            <person name="Sorensen T."/>
            <person name="Petersen C."/>
            <person name="Muurmann A.T."/>
            <person name="Christiansen J.V."/>
            <person name="Brundto M.L."/>
            <person name="Overgaard C.K."/>
            <person name="Boysen A.T."/>
            <person name="Wollenberg R.D."/>
            <person name="Larsen T.O."/>
            <person name="Sorensen J.L."/>
            <person name="Nielsen K.L."/>
            <person name="Sondergaard T.E."/>
        </authorList>
    </citation>
    <scope>NUCLEOTIDE SEQUENCE [LARGE SCALE GENOMIC DNA]</scope>
    <source>
        <strain evidence="2 3">AAU 773</strain>
    </source>
</reference>
<evidence type="ECO:0000256" key="1">
    <source>
        <dbReference type="SAM" id="SignalP"/>
    </source>
</evidence>
<name>A0ABR2IAR2_9PEZI</name>
<keyword evidence="3" id="KW-1185">Reference proteome</keyword>
<accession>A0ABR2IAR2</accession>
<evidence type="ECO:0000313" key="2">
    <source>
        <dbReference type="EMBL" id="KAK8859897.1"/>
    </source>
</evidence>
<keyword evidence="1" id="KW-0732">Signal</keyword>
<evidence type="ECO:0000313" key="3">
    <source>
        <dbReference type="Proteomes" id="UP001390339"/>
    </source>
</evidence>
<feature type="chain" id="PRO_5045478247" description="Signal peptide-containing protein" evidence="1">
    <location>
        <begin position="19"/>
        <end position="88"/>
    </location>
</feature>
<dbReference type="EMBL" id="JAPCWZ010000006">
    <property type="protein sequence ID" value="KAK8859897.1"/>
    <property type="molecule type" value="Genomic_DNA"/>
</dbReference>
<organism evidence="2 3">
    <name type="scientific">Apiospora arundinis</name>
    <dbReference type="NCBI Taxonomy" id="335852"/>
    <lineage>
        <taxon>Eukaryota</taxon>
        <taxon>Fungi</taxon>
        <taxon>Dikarya</taxon>
        <taxon>Ascomycota</taxon>
        <taxon>Pezizomycotina</taxon>
        <taxon>Sordariomycetes</taxon>
        <taxon>Xylariomycetidae</taxon>
        <taxon>Amphisphaeriales</taxon>
        <taxon>Apiosporaceae</taxon>
        <taxon>Apiospora</taxon>
    </lineage>
</organism>
<dbReference type="Proteomes" id="UP001390339">
    <property type="component" value="Unassembled WGS sequence"/>
</dbReference>